<gene>
    <name evidence="1" type="ORF">A8145_00925</name>
</gene>
<dbReference type="RefSeq" id="WP_056564945.1">
    <property type="nucleotide sequence ID" value="NZ_CP033334.1"/>
</dbReference>
<protein>
    <submittedName>
        <fullName evidence="1">Uncharacterized protein</fullName>
    </submittedName>
</protein>
<name>A0A6M7UBG1_RHILI</name>
<dbReference type="Proteomes" id="UP000093737">
    <property type="component" value="Unassembled WGS sequence"/>
</dbReference>
<dbReference type="AlphaFoldDB" id="A0A6M7UBG1"/>
<evidence type="ECO:0000313" key="2">
    <source>
        <dbReference type="Proteomes" id="UP000093737"/>
    </source>
</evidence>
<accession>A0A6M7UBG1</accession>
<dbReference type="EMBL" id="LYTK01000001">
    <property type="protein sequence ID" value="OBQ71477.1"/>
    <property type="molecule type" value="Genomic_DNA"/>
</dbReference>
<proteinExistence type="predicted"/>
<sequence>MKNRYSSTDVKSGVTTREPETAAARRIGERRCADAVGTRSPAAGWRKALAYVLPVLIISTQQAVAQGNDIPNASNILTELMKVFLIAAVFEQAFAAIFNWRLYQEFFSARAVKTLVMLVIAALFVGLSGYDPVSKIIGFANGIQQVPATMPTTVLTTVLSALIIAGGSAGVNTLLVNLGLRTPSAAAEPPKPQTGSAWFSVRVVASRSAPRADYVVGLTLADQSVAGDPVLGVLARRSVGERLRRVFSRDPMRYPSSGGYTVPTGKPYAITLSQVVQDPPPTKGEKVIKTTLKPIWSWTGSFADRAIADFEITLERNAGVDLSAGG</sequence>
<comment type="caution">
    <text evidence="1">The sequence shown here is derived from an EMBL/GenBank/DDBJ whole genome shotgun (WGS) entry which is preliminary data.</text>
</comment>
<reference evidence="1 2" key="1">
    <citation type="submission" date="2016-05" db="EMBL/GenBank/DDBJ databases">
        <authorList>
            <person name="Ramsay J.P."/>
        </authorList>
    </citation>
    <scope>NUCLEOTIDE SEQUENCE [LARGE SCALE GENOMIC DNA]</scope>
    <source>
        <strain evidence="1 2">NZP2042</strain>
    </source>
</reference>
<organism evidence="1 2">
    <name type="scientific">Rhizobium loti</name>
    <name type="common">Mesorhizobium loti</name>
    <dbReference type="NCBI Taxonomy" id="381"/>
    <lineage>
        <taxon>Bacteria</taxon>
        <taxon>Pseudomonadati</taxon>
        <taxon>Pseudomonadota</taxon>
        <taxon>Alphaproteobacteria</taxon>
        <taxon>Hyphomicrobiales</taxon>
        <taxon>Phyllobacteriaceae</taxon>
        <taxon>Mesorhizobium</taxon>
    </lineage>
</organism>
<evidence type="ECO:0000313" key="1">
    <source>
        <dbReference type="EMBL" id="OBQ71477.1"/>
    </source>
</evidence>